<dbReference type="AlphaFoldDB" id="A0A1M5N120"/>
<evidence type="ECO:0000256" key="1">
    <source>
        <dbReference type="SAM" id="MobiDB-lite"/>
    </source>
</evidence>
<reference evidence="3" key="1">
    <citation type="submission" date="2016-11" db="EMBL/GenBank/DDBJ databases">
        <authorList>
            <person name="Varghese N."/>
            <person name="Submissions S."/>
        </authorList>
    </citation>
    <scope>NUCLEOTIDE SEQUENCE [LARGE SCALE GENOMIC DNA]</scope>
    <source>
        <strain evidence="3">DSM 16579</strain>
    </source>
</reference>
<evidence type="ECO:0000313" key="2">
    <source>
        <dbReference type="EMBL" id="SHG82683.1"/>
    </source>
</evidence>
<dbReference type="EMBL" id="FQVF01000032">
    <property type="protein sequence ID" value="SHG82683.1"/>
    <property type="molecule type" value="Genomic_DNA"/>
</dbReference>
<gene>
    <name evidence="2" type="ORF">SAMN02745753_04560</name>
</gene>
<dbReference type="Proteomes" id="UP000184517">
    <property type="component" value="Unassembled WGS sequence"/>
</dbReference>
<feature type="compositionally biased region" description="Polar residues" evidence="1">
    <location>
        <begin position="154"/>
        <end position="168"/>
    </location>
</feature>
<name>A0A1M5N120_9GAMM</name>
<protein>
    <submittedName>
        <fullName evidence="2">Uncharacterized protein</fullName>
    </submittedName>
</protein>
<feature type="compositionally biased region" description="Polar residues" evidence="1">
    <location>
        <begin position="95"/>
        <end position="106"/>
    </location>
</feature>
<keyword evidence="3" id="KW-1185">Reference proteome</keyword>
<evidence type="ECO:0000313" key="3">
    <source>
        <dbReference type="Proteomes" id="UP000184517"/>
    </source>
</evidence>
<accession>A0A1M5N120</accession>
<proteinExistence type="predicted"/>
<feature type="region of interest" description="Disordered" evidence="1">
    <location>
        <begin position="1"/>
        <end position="175"/>
    </location>
</feature>
<sequence length="235" mass="24331">MRRGESGQEADQAAGERVAPQRCGPGGNRSASGAAKKSRGALGEGRGRMISAPDRRESVQLINDGRTSSPGLCRAGSDSAHTATLAAPSGGSAPQRATPSTGQQAESGLAPQCAGSIQPGGVRQSTAASDRGAPGRSRHLAGFGVDFLPRTEGSPATASAWSQPTTGEADTDHPCGRQPEPAEVLGHHLATKHRQGTLLLLVHDQERLQPQADPTASSYPFEPRKSLYVFYDACC</sequence>
<organism evidence="2 3">
    <name type="scientific">Marinomonas polaris DSM 16579</name>
    <dbReference type="NCBI Taxonomy" id="1122206"/>
    <lineage>
        <taxon>Bacteria</taxon>
        <taxon>Pseudomonadati</taxon>
        <taxon>Pseudomonadota</taxon>
        <taxon>Gammaproteobacteria</taxon>
        <taxon>Oceanospirillales</taxon>
        <taxon>Oceanospirillaceae</taxon>
        <taxon>Marinomonas</taxon>
    </lineage>
</organism>